<dbReference type="SUPFAM" id="SSF47396">
    <property type="entry name" value="Transcription factor IIA (TFIIA), alpha-helical domain"/>
    <property type="match status" value="1"/>
</dbReference>
<evidence type="ECO:0008006" key="7">
    <source>
        <dbReference type="Google" id="ProtNLM"/>
    </source>
</evidence>
<protein>
    <recommendedName>
        <fullName evidence="7">Transcription initiation factor IIA subunit 1</fullName>
    </recommendedName>
</protein>
<accession>A0A087GC32</accession>
<dbReference type="OMA" id="ELHATWR"/>
<reference evidence="6" key="1">
    <citation type="journal article" date="2015" name="Nat. Plants">
        <title>Genome expansion of Arabis alpina linked with retrotransposition and reduced symmetric DNA methylation.</title>
        <authorList>
            <person name="Willing E.M."/>
            <person name="Rawat V."/>
            <person name="Mandakova T."/>
            <person name="Maumus F."/>
            <person name="James G.V."/>
            <person name="Nordstroem K.J."/>
            <person name="Becker C."/>
            <person name="Warthmann N."/>
            <person name="Chica C."/>
            <person name="Szarzynska B."/>
            <person name="Zytnicki M."/>
            <person name="Albani M.C."/>
            <person name="Kiefer C."/>
            <person name="Bergonzi S."/>
            <person name="Castaings L."/>
            <person name="Mateos J.L."/>
            <person name="Berns M.C."/>
            <person name="Bujdoso N."/>
            <person name="Piofczyk T."/>
            <person name="de Lorenzo L."/>
            <person name="Barrero-Sicilia C."/>
            <person name="Mateos I."/>
            <person name="Piednoel M."/>
            <person name="Hagmann J."/>
            <person name="Chen-Min-Tao R."/>
            <person name="Iglesias-Fernandez R."/>
            <person name="Schuster S.C."/>
            <person name="Alonso-Blanco C."/>
            <person name="Roudier F."/>
            <person name="Carbonero P."/>
            <person name="Paz-Ares J."/>
            <person name="Davis S.J."/>
            <person name="Pecinka A."/>
            <person name="Quesneville H."/>
            <person name="Colot V."/>
            <person name="Lysak M.A."/>
            <person name="Weigel D."/>
            <person name="Coupland G."/>
            <person name="Schneeberger K."/>
        </authorList>
    </citation>
    <scope>NUCLEOTIDE SEQUENCE [LARGE SCALE GENOMIC DNA]</scope>
    <source>
        <strain evidence="6">cv. Pajares</strain>
    </source>
</reference>
<comment type="subcellular location">
    <subcellularLocation>
        <location evidence="1">Nucleus</location>
    </subcellularLocation>
</comment>
<sequence>MVVSSDISSGHMLYVTDDVIDKTRNELVYTGELEETVLNQIEAIWKTKMLQAGIINGTIERSPSPIPEPTHVQIQDKKPFQKIADKAQFPRSMNLSMDHVDSVKIERDGFFIHQRDGFLISQQDGANDEEDDEDDELLNLDDDEEVAAVDEDDEDIPHLVMCQFNNVKRTKNKWDCKFKSGIMKINGKNILFSKADGVFEF</sequence>
<evidence type="ECO:0000256" key="2">
    <source>
        <dbReference type="ARBA" id="ARBA00010059"/>
    </source>
</evidence>
<dbReference type="Gramene" id="KFK27434">
    <property type="protein sequence ID" value="KFK27434"/>
    <property type="gene ID" value="AALP_AA8G382000"/>
</dbReference>
<dbReference type="AlphaFoldDB" id="A0A087GC32"/>
<comment type="similarity">
    <text evidence="2">Belongs to the TFIIA subunit 1 family.</text>
</comment>
<evidence type="ECO:0000313" key="5">
    <source>
        <dbReference type="EMBL" id="KFK27434.1"/>
    </source>
</evidence>
<organism evidence="5 6">
    <name type="scientific">Arabis alpina</name>
    <name type="common">Alpine rock-cress</name>
    <dbReference type="NCBI Taxonomy" id="50452"/>
    <lineage>
        <taxon>Eukaryota</taxon>
        <taxon>Viridiplantae</taxon>
        <taxon>Streptophyta</taxon>
        <taxon>Embryophyta</taxon>
        <taxon>Tracheophyta</taxon>
        <taxon>Spermatophyta</taxon>
        <taxon>Magnoliopsida</taxon>
        <taxon>eudicotyledons</taxon>
        <taxon>Gunneridae</taxon>
        <taxon>Pentapetalae</taxon>
        <taxon>rosids</taxon>
        <taxon>malvids</taxon>
        <taxon>Brassicales</taxon>
        <taxon>Brassicaceae</taxon>
        <taxon>Arabideae</taxon>
        <taxon>Arabis</taxon>
    </lineage>
</organism>
<dbReference type="SMART" id="SM01371">
    <property type="entry name" value="TFIIA"/>
    <property type="match status" value="1"/>
</dbReference>
<dbReference type="PANTHER" id="PTHR12694">
    <property type="entry name" value="TRANSCRIPTION INITIATION FACTOR IIA SUBUNIT 1"/>
    <property type="match status" value="1"/>
</dbReference>
<dbReference type="GO" id="GO:0005672">
    <property type="term" value="C:transcription factor TFIIA complex"/>
    <property type="evidence" value="ECO:0007669"/>
    <property type="project" value="InterPro"/>
</dbReference>
<keyword evidence="3" id="KW-0804">Transcription</keyword>
<evidence type="ECO:0000256" key="1">
    <source>
        <dbReference type="ARBA" id="ARBA00004123"/>
    </source>
</evidence>
<dbReference type="PANTHER" id="PTHR12694:SF15">
    <property type="entry name" value="TFIIA-L3"/>
    <property type="match status" value="1"/>
</dbReference>
<evidence type="ECO:0000256" key="4">
    <source>
        <dbReference type="ARBA" id="ARBA00023242"/>
    </source>
</evidence>
<dbReference type="SUPFAM" id="SSF50784">
    <property type="entry name" value="Transcription factor IIA (TFIIA), beta-barrel domain"/>
    <property type="match status" value="1"/>
</dbReference>
<evidence type="ECO:0000313" key="6">
    <source>
        <dbReference type="Proteomes" id="UP000029120"/>
    </source>
</evidence>
<dbReference type="EMBL" id="CM002876">
    <property type="protein sequence ID" value="KFK27434.1"/>
    <property type="molecule type" value="Genomic_DNA"/>
</dbReference>
<proteinExistence type="inferred from homology"/>
<keyword evidence="4" id="KW-0539">Nucleus</keyword>
<dbReference type="OrthoDB" id="6275927at2759"/>
<keyword evidence="6" id="KW-1185">Reference proteome</keyword>
<dbReference type="Gene3D" id="2.30.18.10">
    <property type="entry name" value="Transcription factor IIA (TFIIA), beta-barrel domain"/>
    <property type="match status" value="1"/>
</dbReference>
<dbReference type="InterPro" id="IPR009088">
    <property type="entry name" value="TFIIA_b-brl"/>
</dbReference>
<dbReference type="Gene3D" id="1.10.287.100">
    <property type="match status" value="1"/>
</dbReference>
<dbReference type="Proteomes" id="UP000029120">
    <property type="component" value="Chromosome 8"/>
</dbReference>
<name>A0A087GC32_ARAAL</name>
<dbReference type="Pfam" id="PF03153">
    <property type="entry name" value="TFIIA"/>
    <property type="match status" value="1"/>
</dbReference>
<gene>
    <name evidence="5" type="ordered locus">AALP_Aa8g382000</name>
</gene>
<dbReference type="eggNOG" id="KOG2652">
    <property type="taxonomic scope" value="Eukaryota"/>
</dbReference>
<dbReference type="InterPro" id="IPR004855">
    <property type="entry name" value="TFIIA_asu/bsu"/>
</dbReference>
<evidence type="ECO:0000256" key="3">
    <source>
        <dbReference type="ARBA" id="ARBA00023163"/>
    </source>
</evidence>
<dbReference type="GO" id="GO:0006367">
    <property type="term" value="P:transcription initiation at RNA polymerase II promoter"/>
    <property type="evidence" value="ECO:0007669"/>
    <property type="project" value="InterPro"/>
</dbReference>